<dbReference type="AlphaFoldDB" id="A0ABD1S7A2"/>
<dbReference type="Proteomes" id="UP001604277">
    <property type="component" value="Unassembled WGS sequence"/>
</dbReference>
<feature type="compositionally biased region" description="Basic and acidic residues" evidence="1">
    <location>
        <begin position="827"/>
        <end position="836"/>
    </location>
</feature>
<reference evidence="3" key="1">
    <citation type="submission" date="2024-07" db="EMBL/GenBank/DDBJ databases">
        <title>Two chromosome-level genome assemblies of Korean endemic species Abeliophyllum distichum and Forsythia ovata (Oleaceae).</title>
        <authorList>
            <person name="Jang H."/>
        </authorList>
    </citation>
    <scope>NUCLEOTIDE SEQUENCE [LARGE SCALE GENOMIC DNA]</scope>
</reference>
<feature type="compositionally biased region" description="Basic and acidic residues" evidence="1">
    <location>
        <begin position="871"/>
        <end position="899"/>
    </location>
</feature>
<name>A0ABD1S7A2_9LAMI</name>
<feature type="compositionally biased region" description="Polar residues" evidence="1">
    <location>
        <begin position="958"/>
        <end position="1023"/>
    </location>
</feature>
<feature type="region of interest" description="Disordered" evidence="1">
    <location>
        <begin position="261"/>
        <end position="301"/>
    </location>
</feature>
<feature type="compositionally biased region" description="Basic residues" evidence="1">
    <location>
        <begin position="423"/>
        <end position="436"/>
    </location>
</feature>
<dbReference type="PANTHER" id="PTHR31008">
    <property type="entry name" value="COP1-INTERACTING PROTEIN-RELATED"/>
    <property type="match status" value="1"/>
</dbReference>
<feature type="region of interest" description="Disordered" evidence="1">
    <location>
        <begin position="1147"/>
        <end position="1177"/>
    </location>
</feature>
<organism evidence="2 3">
    <name type="scientific">Forsythia ovata</name>
    <dbReference type="NCBI Taxonomy" id="205694"/>
    <lineage>
        <taxon>Eukaryota</taxon>
        <taxon>Viridiplantae</taxon>
        <taxon>Streptophyta</taxon>
        <taxon>Embryophyta</taxon>
        <taxon>Tracheophyta</taxon>
        <taxon>Spermatophyta</taxon>
        <taxon>Magnoliopsida</taxon>
        <taxon>eudicotyledons</taxon>
        <taxon>Gunneridae</taxon>
        <taxon>Pentapetalae</taxon>
        <taxon>asterids</taxon>
        <taxon>lamiids</taxon>
        <taxon>Lamiales</taxon>
        <taxon>Oleaceae</taxon>
        <taxon>Forsythieae</taxon>
        <taxon>Forsythia</taxon>
    </lineage>
</organism>
<sequence>MESRSLLDYALFQLTPTRTRCDLVIFAGKKSEKLASGLLDPFLHHLKSAKDQISKGGYSITLKPATTDAYWFTKATLERFVRFVNTPEILERFVTIEREIEQIDSSIPSNEHSDVATEAEGNVSAAEKNPINLAPSSKLNVESNGTADAEPEEKPKVRLQRVLETRKAILKKEQAMAYARALVAGFEMDYMDDLISFSDTFGAVRLREACINFMVLWNKKNDDRLWMAEVAAMQACSHSEFSFLGSSGIVLAGEDNDLNHNGLTKASASESTTSHGSLDTNQDNGLPPTSNVQSTDGIAQVPPWANHLPQYMQNFPRPPFQQISPYHGYVFPGMQGAPPYYMGSVPWPSGSQDFSLGLDREPEDYQRHKSFTKKKEKNKNGTRPRSTKDSDSIEISNSSSGSDSNGEQEQEHELSHSSGEQMRKKKNGKRSSRKVVIRNINYITSGRNGERSSDSECDSSDGDKFIDPDTLKQQVEEAVGSLEKQHKPKSGKNKERDGSKKASNRSKHPANSDVEHAVTTNSEEKRKDGNWDIFQNLLLRDADERSNDTGLQIPQVQEGYFTEMVSAEQSARLNITSNGVPNQCATDAFLLTGRYTGNYVEADKDNFEDGENVHGVIKRGSTNEDFLIPQRVEGLENYSKSTLSNFGTEFSIIKSQKEENWFICGQPEISTSQEERADHSTMYGNKTSASDRNHLEIEKNKRDLIVDDSFMVQDRVVNDPSETQPKTDIFMVSDIVGADQSKHTTPDKLQSKIGASNFYEPDDLYMVLGRNSAAEQVVASWNPEMDCENVNSLAEAVNGQGNSERSDSVDATQLPNGKGSNRTTNRASREKVDGKATKSKAPNGSLGRSKSEITPGIKKSYSGSRTMIQKSKAEKEEENMKKMEELRIQRQKRIAERSGTRGYTSDTSNRSSKESKTHTVTTKIEKPRLPAQAEEKNKSTKPVMRASTIDRLAAARTTGKQPSTESKVGQSVKTTSKGLAVKESSSSKKIAGTQNKRASPGKVNNSDKNTGMRNSKGNTSVSDTLGRDRIDTKSSMSEKFHNAEGALSKVDVDESITIKVLHTVSSIEKNEEHRVSQKDPSDDKTCTQVLSNKDLFSSEDQSAEMEPLTVISKLSEASQFRDGLSTTGLNNEEDGDKAQKLHIATEISAVEISTPPPSNEMSPETIHSRKKWNDNENFPKVTKGFRKLLLFGRKS</sequence>
<feature type="compositionally biased region" description="Basic and acidic residues" evidence="1">
    <location>
        <begin position="911"/>
        <end position="938"/>
    </location>
</feature>
<proteinExistence type="predicted"/>
<feature type="compositionally biased region" description="Basic and acidic residues" evidence="1">
    <location>
        <begin position="461"/>
        <end position="470"/>
    </location>
</feature>
<keyword evidence="3" id="KW-1185">Reference proteome</keyword>
<protein>
    <submittedName>
        <fullName evidence="2">COP1-interacting protein 7</fullName>
    </submittedName>
</protein>
<feature type="region of interest" description="Disordered" evidence="1">
    <location>
        <begin position="105"/>
        <end position="156"/>
    </location>
</feature>
<evidence type="ECO:0000313" key="2">
    <source>
        <dbReference type="EMBL" id="KAL2496064.1"/>
    </source>
</evidence>
<comment type="caution">
    <text evidence="2">The sequence shown here is derived from an EMBL/GenBank/DDBJ whole genome shotgun (WGS) entry which is preliminary data.</text>
</comment>
<feature type="region of interest" description="Disordered" evidence="1">
    <location>
        <begin position="797"/>
        <end position="1041"/>
    </location>
</feature>
<feature type="compositionally biased region" description="Basic residues" evidence="1">
    <location>
        <begin position="368"/>
        <end position="382"/>
    </location>
</feature>
<feature type="compositionally biased region" description="Low complexity" evidence="1">
    <location>
        <begin position="393"/>
        <end position="407"/>
    </location>
</feature>
<feature type="compositionally biased region" description="Polar residues" evidence="1">
    <location>
        <begin position="901"/>
        <end position="910"/>
    </location>
</feature>
<feature type="compositionally biased region" description="Polar residues" evidence="1">
    <location>
        <begin position="261"/>
        <end position="297"/>
    </location>
</feature>
<evidence type="ECO:0000256" key="1">
    <source>
        <dbReference type="SAM" id="MobiDB-lite"/>
    </source>
</evidence>
<feature type="compositionally biased region" description="Polar residues" evidence="1">
    <location>
        <begin position="134"/>
        <end position="146"/>
    </location>
</feature>
<gene>
    <name evidence="2" type="ORF">Fot_39821</name>
</gene>
<feature type="compositionally biased region" description="Basic and acidic residues" evidence="1">
    <location>
        <begin position="1025"/>
        <end position="1041"/>
    </location>
</feature>
<dbReference type="EMBL" id="JBFOLJ010000011">
    <property type="protein sequence ID" value="KAL2496064.1"/>
    <property type="molecule type" value="Genomic_DNA"/>
</dbReference>
<feature type="compositionally biased region" description="Polar residues" evidence="1">
    <location>
        <begin position="799"/>
        <end position="826"/>
    </location>
</feature>
<accession>A0ABD1S7A2</accession>
<dbReference type="PANTHER" id="PTHR31008:SF4">
    <property type="entry name" value="COP1-INTERACTING PROTEIN 7"/>
    <property type="match status" value="1"/>
</dbReference>
<evidence type="ECO:0000313" key="3">
    <source>
        <dbReference type="Proteomes" id="UP001604277"/>
    </source>
</evidence>
<feature type="region of interest" description="Disordered" evidence="1">
    <location>
        <begin position="364"/>
        <end position="526"/>
    </location>
</feature>